<name>U6NLQ7_HAECO</name>
<dbReference type="EMBL" id="CAVP010058447">
    <property type="protein sequence ID" value="CDL94669.1"/>
    <property type="molecule type" value="Genomic_DNA"/>
</dbReference>
<dbReference type="SUPFAM" id="SSF52540">
    <property type="entry name" value="P-loop containing nucleoside triphosphate hydrolases"/>
    <property type="match status" value="1"/>
</dbReference>
<gene>
    <name evidence="8" type="ORF">HCOI_01132500</name>
</gene>
<reference evidence="8" key="1">
    <citation type="submission" date="2013-03" db="EMBL/GenBank/DDBJ databases">
        <authorList>
            <person name="Aslett M."/>
        </authorList>
    </citation>
    <scope>NUCLEOTIDE SEQUENCE [LARGE SCALE GENOMIC DNA]</scope>
    <source>
        <strain evidence="8">ISE/inbred ISE</strain>
    </source>
</reference>
<protein>
    <submittedName>
        <fullName evidence="8">Regulator of nonsense transcripts 1</fullName>
    </submittedName>
</protein>
<evidence type="ECO:0000256" key="5">
    <source>
        <dbReference type="ARBA" id="ARBA00022840"/>
    </source>
</evidence>
<dbReference type="InterPro" id="IPR041677">
    <property type="entry name" value="DNA2/NAM7_AAA_11"/>
</dbReference>
<dbReference type="Pfam" id="PF13087">
    <property type="entry name" value="AAA_12"/>
    <property type="match status" value="1"/>
</dbReference>
<proteinExistence type="inferred from homology"/>
<evidence type="ECO:0000256" key="2">
    <source>
        <dbReference type="ARBA" id="ARBA00022741"/>
    </source>
</evidence>
<feature type="domain" description="DNA2/NAM7 helicase-like C-terminal" evidence="7">
    <location>
        <begin position="248"/>
        <end position="430"/>
    </location>
</feature>
<evidence type="ECO:0000256" key="1">
    <source>
        <dbReference type="ARBA" id="ARBA00007913"/>
    </source>
</evidence>
<evidence type="ECO:0000256" key="4">
    <source>
        <dbReference type="ARBA" id="ARBA00022806"/>
    </source>
</evidence>
<dbReference type="GO" id="GO:0016787">
    <property type="term" value="F:hydrolase activity"/>
    <property type="evidence" value="ECO:0007669"/>
    <property type="project" value="UniProtKB-KW"/>
</dbReference>
<accession>U6NLQ7</accession>
<reference evidence="8" key="2">
    <citation type="submission" date="2013-05" db="EMBL/GenBank/DDBJ databases">
        <title>The genome and transcriptome of Haemonchus contortus: a key model parasite for drug and vaccine discovery.</title>
        <authorList>
            <person name="Laing R."/>
            <person name="Kikuchi T."/>
            <person name="Martinelli A."/>
            <person name="Tsai I.J."/>
            <person name="Beech R.N."/>
            <person name="Redman E."/>
            <person name="Holroyd N."/>
            <person name="Bartley D.J."/>
            <person name="Beasley H."/>
            <person name="Britton C."/>
            <person name="Curran D."/>
            <person name="Devaney E."/>
            <person name="Gilabert A."/>
            <person name="Jackson F."/>
            <person name="Hunt M."/>
            <person name="Johnston S."/>
            <person name="Kryukov I."/>
            <person name="Li K."/>
            <person name="Morrison A.A."/>
            <person name="Reid A.J."/>
            <person name="Sargison N."/>
            <person name="Saunders G."/>
            <person name="Wasmuth J.D."/>
            <person name="Wolstenholme A."/>
            <person name="Berriman M."/>
            <person name="Gilleard J.S."/>
            <person name="Cotton J.A."/>
        </authorList>
    </citation>
    <scope>NUCLEOTIDE SEQUENCE [LARGE SCALE GENOMIC DNA]</scope>
    <source>
        <strain evidence="8">ISE/inbred ISE</strain>
    </source>
</reference>
<dbReference type="PANTHER" id="PTHR43788:SF16">
    <property type="entry name" value="HELICASE WITH ZINC FINGER 2"/>
    <property type="match status" value="1"/>
</dbReference>
<keyword evidence="5" id="KW-0067">ATP-binding</keyword>
<sequence>MGTSPLPLLAIQAAYGTGKTVVGAYIAARLAQPGQLVVATATTNVAVAQFVDTLLAIDGNQHNVTALRFVADSALQEGAPTTAVDLHSILTGLLANYSDSLSPQEQERLQQYIRGRRLIERVLFHPEATLHMTDQEREEYRIAENHNSLATERAVTMMLRVRFPTILCITISSLLNTTKPGGLFHNTLSDCRIIIGDEASQIPEPAFVALTAHFPQARQIYIGDVYQLEPHIRCPRSTLAARLGSKGLMEILLQKDVPLAPLVTTFRAHPALNELPNLLVYGGRLISGTPAAQRTLLINRLSLPNPSLPLVVINVEGSSRLSYTQSHSNQEEADCCVELAQSLLNRDIEPNSIGIITFYKDQQRLLEEPAERMGIRLYTVDSVQGHEMDIVILLTTRTRLDQASGEFLDNIKRMNVALTRCRHGLFILGHVAALKSLSNWTRLLRWAASRNVIVGRSSVPDLFL</sequence>
<dbReference type="InterPro" id="IPR047187">
    <property type="entry name" value="SF1_C_Upf1"/>
</dbReference>
<dbReference type="PANTHER" id="PTHR43788">
    <property type="entry name" value="DNA2/NAM7 HELICASE FAMILY MEMBER"/>
    <property type="match status" value="1"/>
</dbReference>
<dbReference type="Gene3D" id="3.40.50.300">
    <property type="entry name" value="P-loop containing nucleotide triphosphate hydrolases"/>
    <property type="match status" value="2"/>
</dbReference>
<comment type="caution">
    <text evidence="8">The sequence shown here is derived from an EMBL/GenBank/DDBJ whole genome shotgun (WGS) entry which is preliminary data.</text>
</comment>
<dbReference type="AlphaFoldDB" id="U6NLQ7"/>
<evidence type="ECO:0000259" key="6">
    <source>
        <dbReference type="Pfam" id="PF13086"/>
    </source>
</evidence>
<keyword evidence="4" id="KW-0347">Helicase</keyword>
<feature type="domain" description="DNA2/NAM7 helicase helicase" evidence="6">
    <location>
        <begin position="9"/>
        <end position="231"/>
    </location>
</feature>
<evidence type="ECO:0000313" key="8">
    <source>
        <dbReference type="EMBL" id="CDL94669.1"/>
    </source>
</evidence>
<dbReference type="InterPro" id="IPR027417">
    <property type="entry name" value="P-loop_NTPase"/>
</dbReference>
<dbReference type="GO" id="GO:0043139">
    <property type="term" value="F:5'-3' DNA helicase activity"/>
    <property type="evidence" value="ECO:0007669"/>
    <property type="project" value="TreeGrafter"/>
</dbReference>
<dbReference type="InterPro" id="IPR041679">
    <property type="entry name" value="DNA2/NAM7-like_C"/>
</dbReference>
<dbReference type="Pfam" id="PF13086">
    <property type="entry name" value="AAA_11"/>
    <property type="match status" value="1"/>
</dbReference>
<comment type="similarity">
    <text evidence="1">Belongs to the DNA2/NAM7 helicase family.</text>
</comment>
<evidence type="ECO:0000256" key="3">
    <source>
        <dbReference type="ARBA" id="ARBA00022801"/>
    </source>
</evidence>
<keyword evidence="3" id="KW-0378">Hydrolase</keyword>
<keyword evidence="2" id="KW-0547">Nucleotide-binding</keyword>
<dbReference type="InterPro" id="IPR050534">
    <property type="entry name" value="Coronavir_polyprotein_1ab"/>
</dbReference>
<dbReference type="GO" id="GO:0005524">
    <property type="term" value="F:ATP binding"/>
    <property type="evidence" value="ECO:0007669"/>
    <property type="project" value="UniProtKB-KW"/>
</dbReference>
<organism evidence="8">
    <name type="scientific">Haemonchus contortus</name>
    <name type="common">Barber pole worm</name>
    <dbReference type="NCBI Taxonomy" id="6289"/>
    <lineage>
        <taxon>Eukaryota</taxon>
        <taxon>Metazoa</taxon>
        <taxon>Ecdysozoa</taxon>
        <taxon>Nematoda</taxon>
        <taxon>Chromadorea</taxon>
        <taxon>Rhabditida</taxon>
        <taxon>Rhabditina</taxon>
        <taxon>Rhabditomorpha</taxon>
        <taxon>Strongyloidea</taxon>
        <taxon>Trichostrongylidae</taxon>
        <taxon>Haemonchus</taxon>
    </lineage>
</organism>
<evidence type="ECO:0000259" key="7">
    <source>
        <dbReference type="Pfam" id="PF13087"/>
    </source>
</evidence>
<dbReference type="CDD" id="cd18808">
    <property type="entry name" value="SF1_C_Upf1"/>
    <property type="match status" value="1"/>
</dbReference>